<dbReference type="PANTHER" id="PTHR30097">
    <property type="entry name" value="CATION EFFLUX SYSTEM PROTEIN CUSB"/>
    <property type="match status" value="1"/>
</dbReference>
<dbReference type="KEGG" id="fte:Fluta_3857"/>
<dbReference type="NCBIfam" id="TIGR01730">
    <property type="entry name" value="RND_mfp"/>
    <property type="match status" value="1"/>
</dbReference>
<dbReference type="Gene3D" id="2.40.50.100">
    <property type="match status" value="1"/>
</dbReference>
<accession>F2IH09</accession>
<dbReference type="InterPro" id="IPR006143">
    <property type="entry name" value="RND_pump_MFP"/>
</dbReference>
<evidence type="ECO:0000256" key="1">
    <source>
        <dbReference type="ARBA" id="ARBA00009477"/>
    </source>
</evidence>
<keyword evidence="2" id="KW-0813">Transport</keyword>
<dbReference type="STRING" id="755732.Fluta_3857"/>
<feature type="domain" description="CzcB-like barrel-sandwich hybrid" evidence="4">
    <location>
        <begin position="80"/>
        <end position="222"/>
    </location>
</feature>
<dbReference type="RefSeq" id="WP_013688581.1">
    <property type="nucleotide sequence ID" value="NC_015321.1"/>
</dbReference>
<dbReference type="InterPro" id="IPR051909">
    <property type="entry name" value="MFP_Cation_Efflux"/>
</dbReference>
<gene>
    <name evidence="5" type="ordered locus">Fluta_3857</name>
</gene>
<dbReference type="GO" id="GO:0015679">
    <property type="term" value="P:plasma membrane copper ion transport"/>
    <property type="evidence" value="ECO:0007669"/>
    <property type="project" value="TreeGrafter"/>
</dbReference>
<dbReference type="Pfam" id="PF25973">
    <property type="entry name" value="BSH_CzcB"/>
    <property type="match status" value="1"/>
</dbReference>
<dbReference type="Gene3D" id="2.40.420.20">
    <property type="match status" value="1"/>
</dbReference>
<sequence precursor="true">MKILVHLIVIGFLLQACSNAETGNKSMKETPSNNQSNLIQLDSKQIKNGELVIGELITRNMHLSLQVTGVIDVHPNNSISVSAPLGGYLKKTDLIPGRKVKKGSVLAILEDQQYIQIQQDYLTAKNKLQLLESDYKRQKGLNETKVASDKTLQQVQSEYANQRILVRSLAEQLRLIGLVPEKLTENNLSRSIAIHSPISGYVSKVNINIGKYVTPSEVLFELINPEDVCVNLTVFENDSYRIGIGQNVKLKSNSNLEKEYSATIELISPNIDANRSIQVHAKMNQKTTDLQPGTFVNAEIELNDTPVLCIPSDALVKWENKEYLFVEEQIGVYRMIPVETGISNEGFTEIKSKLHHPKIVLKNAYTLLMKLKNNED</sequence>
<dbReference type="AlphaFoldDB" id="F2IH09"/>
<dbReference type="Proteomes" id="UP000007463">
    <property type="component" value="Chromosome"/>
</dbReference>
<name>F2IH09_FLUTR</name>
<evidence type="ECO:0000259" key="3">
    <source>
        <dbReference type="Pfam" id="PF25954"/>
    </source>
</evidence>
<dbReference type="HOGENOM" id="CLU_018816_13_2_10"/>
<protein>
    <submittedName>
        <fullName evidence="5">Efflux transporter, RND family, MFP subunit</fullName>
    </submittedName>
</protein>
<organism evidence="5 6">
    <name type="scientific">Fluviicola taffensis (strain DSM 16823 / NCIMB 13979 / RW262)</name>
    <dbReference type="NCBI Taxonomy" id="755732"/>
    <lineage>
        <taxon>Bacteria</taxon>
        <taxon>Pseudomonadati</taxon>
        <taxon>Bacteroidota</taxon>
        <taxon>Flavobacteriia</taxon>
        <taxon>Flavobacteriales</taxon>
        <taxon>Crocinitomicaceae</taxon>
        <taxon>Fluviicola</taxon>
    </lineage>
</organism>
<dbReference type="eggNOG" id="COG0845">
    <property type="taxonomic scope" value="Bacteria"/>
</dbReference>
<dbReference type="InterPro" id="IPR058792">
    <property type="entry name" value="Beta-barrel_RND_2"/>
</dbReference>
<evidence type="ECO:0000313" key="5">
    <source>
        <dbReference type="EMBL" id="AEA45823.1"/>
    </source>
</evidence>
<proteinExistence type="inferred from homology"/>
<evidence type="ECO:0000259" key="4">
    <source>
        <dbReference type="Pfam" id="PF25973"/>
    </source>
</evidence>
<feature type="domain" description="CusB-like beta-barrel" evidence="3">
    <location>
        <begin position="229"/>
        <end position="300"/>
    </location>
</feature>
<keyword evidence="6" id="KW-1185">Reference proteome</keyword>
<dbReference type="GO" id="GO:0060003">
    <property type="term" value="P:copper ion export"/>
    <property type="evidence" value="ECO:0007669"/>
    <property type="project" value="TreeGrafter"/>
</dbReference>
<dbReference type="Pfam" id="PF25954">
    <property type="entry name" value="Beta-barrel_RND_2"/>
    <property type="match status" value="1"/>
</dbReference>
<comment type="similarity">
    <text evidence="1">Belongs to the membrane fusion protein (MFP) (TC 8.A.1) family.</text>
</comment>
<dbReference type="Gene3D" id="2.40.30.170">
    <property type="match status" value="1"/>
</dbReference>
<evidence type="ECO:0000256" key="2">
    <source>
        <dbReference type="ARBA" id="ARBA00022448"/>
    </source>
</evidence>
<dbReference type="GO" id="GO:0022857">
    <property type="term" value="F:transmembrane transporter activity"/>
    <property type="evidence" value="ECO:0007669"/>
    <property type="project" value="InterPro"/>
</dbReference>
<dbReference type="Gene3D" id="1.10.287.470">
    <property type="entry name" value="Helix hairpin bin"/>
    <property type="match status" value="1"/>
</dbReference>
<reference evidence="5 6" key="1">
    <citation type="journal article" date="2011" name="Stand. Genomic Sci.">
        <title>Complete genome sequence of the gliding freshwater bacterium Fluviicola taffensis type strain (RW262).</title>
        <authorList>
            <person name="Woyke T."/>
            <person name="Chertkov O."/>
            <person name="Lapidus A."/>
            <person name="Nolan M."/>
            <person name="Lucas S."/>
            <person name="Del Rio T.G."/>
            <person name="Tice H."/>
            <person name="Cheng J.F."/>
            <person name="Tapia R."/>
            <person name="Han C."/>
            <person name="Goodwin L."/>
            <person name="Pitluck S."/>
            <person name="Liolios K."/>
            <person name="Pagani I."/>
            <person name="Ivanova N."/>
            <person name="Huntemann M."/>
            <person name="Mavromatis K."/>
            <person name="Mikhailova N."/>
            <person name="Pati A."/>
            <person name="Chen A."/>
            <person name="Palaniappan K."/>
            <person name="Land M."/>
            <person name="Hauser L."/>
            <person name="Brambilla E.M."/>
            <person name="Rohde M."/>
            <person name="Mwirichia R."/>
            <person name="Sikorski J."/>
            <person name="Tindall B.J."/>
            <person name="Goker M."/>
            <person name="Bristow J."/>
            <person name="Eisen J.A."/>
            <person name="Markowitz V."/>
            <person name="Hugenholtz P."/>
            <person name="Klenk H.P."/>
            <person name="Kyrpides N.C."/>
        </authorList>
    </citation>
    <scope>NUCLEOTIDE SEQUENCE [LARGE SCALE GENOMIC DNA]</scope>
    <source>
        <strain evidence="6">DSM 16823 / RW262 / RW262</strain>
    </source>
</reference>
<evidence type="ECO:0000313" key="6">
    <source>
        <dbReference type="Proteomes" id="UP000007463"/>
    </source>
</evidence>
<reference evidence="6" key="2">
    <citation type="submission" date="2011-02" db="EMBL/GenBank/DDBJ databases">
        <title>The complete genome of Fluviicola taffensis DSM 16823.</title>
        <authorList>
            <consortium name="US DOE Joint Genome Institute (JGI-PGF)"/>
            <person name="Lucas S."/>
            <person name="Copeland A."/>
            <person name="Lapidus A."/>
            <person name="Bruce D."/>
            <person name="Goodwin L."/>
            <person name="Pitluck S."/>
            <person name="Kyrpides N."/>
            <person name="Mavromatis K."/>
            <person name="Ivanova N."/>
            <person name="Mikhailova N."/>
            <person name="Pagani I."/>
            <person name="Chertkov O."/>
            <person name="Detter J.C."/>
            <person name="Han C."/>
            <person name="Tapia R."/>
            <person name="Land M."/>
            <person name="Hauser L."/>
            <person name="Markowitz V."/>
            <person name="Cheng J.-F."/>
            <person name="Hugenholtz P."/>
            <person name="Woyke T."/>
            <person name="Wu D."/>
            <person name="Tindall B."/>
            <person name="Pomrenke H.G."/>
            <person name="Brambilla E."/>
            <person name="Klenk H.-P."/>
            <person name="Eisen J.A."/>
        </authorList>
    </citation>
    <scope>NUCLEOTIDE SEQUENCE [LARGE SCALE GENOMIC DNA]</scope>
    <source>
        <strain evidence="6">DSM 16823 / RW262 / RW262</strain>
    </source>
</reference>
<dbReference type="InterPro" id="IPR058647">
    <property type="entry name" value="BSH_CzcB-like"/>
</dbReference>
<dbReference type="PANTHER" id="PTHR30097:SF4">
    <property type="entry name" value="SLR6042 PROTEIN"/>
    <property type="match status" value="1"/>
</dbReference>
<dbReference type="SUPFAM" id="SSF111369">
    <property type="entry name" value="HlyD-like secretion proteins"/>
    <property type="match status" value="1"/>
</dbReference>
<dbReference type="PROSITE" id="PS51257">
    <property type="entry name" value="PROKAR_LIPOPROTEIN"/>
    <property type="match status" value="1"/>
</dbReference>
<dbReference type="GO" id="GO:0016020">
    <property type="term" value="C:membrane"/>
    <property type="evidence" value="ECO:0007669"/>
    <property type="project" value="InterPro"/>
</dbReference>
<dbReference type="GO" id="GO:0030313">
    <property type="term" value="C:cell envelope"/>
    <property type="evidence" value="ECO:0007669"/>
    <property type="project" value="TreeGrafter"/>
</dbReference>
<dbReference type="EMBL" id="CP002542">
    <property type="protein sequence ID" value="AEA45823.1"/>
    <property type="molecule type" value="Genomic_DNA"/>
</dbReference>